<accession>A0A9X1N8V4</accession>
<dbReference type="Proteomes" id="UP001138997">
    <property type="component" value="Unassembled WGS sequence"/>
</dbReference>
<dbReference type="InterPro" id="IPR027417">
    <property type="entry name" value="P-loop_NTPase"/>
</dbReference>
<feature type="compositionally biased region" description="Polar residues" evidence="1">
    <location>
        <begin position="69"/>
        <end position="78"/>
    </location>
</feature>
<dbReference type="PROSITE" id="PS51194">
    <property type="entry name" value="HELICASE_CTER"/>
    <property type="match status" value="1"/>
</dbReference>
<name>A0A9X1N8V4_9ACTN</name>
<comment type="caution">
    <text evidence="3">The sequence shown here is derived from an EMBL/GenBank/DDBJ whole genome shotgun (WGS) entry which is preliminary data.</text>
</comment>
<feature type="region of interest" description="Disordered" evidence="1">
    <location>
        <begin position="178"/>
        <end position="205"/>
    </location>
</feature>
<dbReference type="Pfam" id="PF00271">
    <property type="entry name" value="Helicase_C"/>
    <property type="match status" value="1"/>
</dbReference>
<protein>
    <recommendedName>
        <fullName evidence="2">Helicase C-terminal domain-containing protein</fullName>
    </recommendedName>
</protein>
<reference evidence="3" key="1">
    <citation type="submission" date="2021-11" db="EMBL/GenBank/DDBJ databases">
        <title>Streptomyces corallinus and Kineosporia corallina sp. nov., two new coral-derived marine actinobacteria.</title>
        <authorList>
            <person name="Buangrab K."/>
            <person name="Sutthacheep M."/>
            <person name="Yeemin T."/>
            <person name="Harunari E."/>
            <person name="Igarashi Y."/>
            <person name="Sripreechasak P."/>
            <person name="Kanchanasin P."/>
            <person name="Tanasupawat S."/>
            <person name="Phongsopitanun W."/>
        </authorList>
    </citation>
    <scope>NUCLEOTIDE SEQUENCE</scope>
    <source>
        <strain evidence="3">JCM 31032</strain>
    </source>
</reference>
<evidence type="ECO:0000313" key="3">
    <source>
        <dbReference type="EMBL" id="MCD5309346.1"/>
    </source>
</evidence>
<dbReference type="AlphaFoldDB" id="A0A9X1N8V4"/>
<feature type="region of interest" description="Disordered" evidence="1">
    <location>
        <begin position="56"/>
        <end position="87"/>
    </location>
</feature>
<dbReference type="SMART" id="SM00490">
    <property type="entry name" value="HELICc"/>
    <property type="match status" value="1"/>
</dbReference>
<evidence type="ECO:0000313" key="4">
    <source>
        <dbReference type="Proteomes" id="UP001138997"/>
    </source>
</evidence>
<evidence type="ECO:0000256" key="1">
    <source>
        <dbReference type="SAM" id="MobiDB-lite"/>
    </source>
</evidence>
<dbReference type="CDD" id="cd18785">
    <property type="entry name" value="SF2_C"/>
    <property type="match status" value="1"/>
</dbReference>
<dbReference type="SUPFAM" id="SSF52540">
    <property type="entry name" value="P-loop containing nucleoside triphosphate hydrolases"/>
    <property type="match status" value="1"/>
</dbReference>
<dbReference type="InterPro" id="IPR001650">
    <property type="entry name" value="Helicase_C-like"/>
</dbReference>
<keyword evidence="4" id="KW-1185">Reference proteome</keyword>
<gene>
    <name evidence="3" type="ORF">LR394_00430</name>
</gene>
<feature type="domain" description="Helicase C-terminal" evidence="2">
    <location>
        <begin position="924"/>
        <end position="1087"/>
    </location>
</feature>
<sequence length="1233" mass="137155">MLEQSKVNKRERSVVEWLRLRLGSRLADREGGVHAAPWQPRDNVIIGVLSPRRVKSSPPLAVVGEDTGQPESNPQSDTSPPPRVGEAASMGLDFKVRPKPGQSTISLGVDVNLAIYLEEIAPLEGQRKYHGEDFFHIKPASEDPESNSESAPGENDSLPELPARLIGSGPASPFREIDGETVAPNDAPVSAKVSKIGKGKAAKTPTTRLMSQWRRESLKLEALELECALSGEVQILSTSLSAVINEAIRAHYSRPEAMRPLRDDVRTNTMPVEALDSEAALDGQINRMLVAEFDPEPLELELAAFAQSLGNDEYLVRVTLSNVTILPQKPISQDLSAYDCQIVVHADPSAPIVPQRFELPPDQYRMESIATVAGRGTACVALGTDDGGIRSETLPIYEQMVTRPRIHRGIPELRWESLATDPFPILIAIEAAMEDYLREFEKRLREDKGTPHENELKRGRDQFADELRRFRLGRTVLANDASLEQAFRLANESFAITNQGKRFDTWRLFQLVYIVSHIPDLAARESTDPEVRDELNYADVLWFPAGGGKTEAYLGLIVTGLFYDRLRGKHAGVSAWMRFPLRMLSVQQLTRMLRVLVAAENLRDERSIGSPDDDPFALGYLVGGPGTPNALSFDNGSWWKGWDREVRNVRKGEFQEIHEKDRLVTKCPYCRAKSVVMDLDLDNIRVLHRCTNDVCGKVLPLYISDEEVFRYLPAVVVSTVDKLTGYTWFGEYTTFTHGPRYRCSKHGYFVFPRKGTCLVGRDNCPPVRGGHPAARPIKDPVPALTIQDEMHLLKEELGAFSGHYEGLIAELQRGGPSGLPSKILAASATIVQYEDQLRQVYGRRPRAFPSQGFKLGETFYVETTRNIRRVFLGVLPNYRRKADVAATVQTELARAITLLEDDPGRLAELQIPPDDWEGLPTDADVDKLLFDYEVSLGYVNSKTHGAKLDEELSFLSSALTSEGHGQLSTQVLTGQVPIPDLADAIERVEEDSLVTPRPDRLRALVGTSVVSHGVDLDRLNNLVMAGMPTTAADYIQVTARSGRTHVGLVATVYDGNAARERSLFSNFMSFHSFLDQMVTPVPVNKYAFFVADRTLPGIALALFHDMARRAAHHAPVEGVRQARDFQKWWNTYRASIDAEILQRLPLCYSMGISGVNDPGMEKELVERAVARWEQTERNTITAPAEVSKTVELFKHLPLRNFRSIDEASGFTTVIGSRDAFNALTGRATDDEDV</sequence>
<dbReference type="Gene3D" id="3.40.50.300">
    <property type="entry name" value="P-loop containing nucleotide triphosphate hydrolases"/>
    <property type="match status" value="1"/>
</dbReference>
<proteinExistence type="predicted"/>
<dbReference type="RefSeq" id="WP_231438274.1">
    <property type="nucleotide sequence ID" value="NZ_JAJOMB010000001.1"/>
</dbReference>
<evidence type="ECO:0000259" key="2">
    <source>
        <dbReference type="PROSITE" id="PS51194"/>
    </source>
</evidence>
<organism evidence="3 4">
    <name type="scientific">Kineosporia babensis</name>
    <dbReference type="NCBI Taxonomy" id="499548"/>
    <lineage>
        <taxon>Bacteria</taxon>
        <taxon>Bacillati</taxon>
        <taxon>Actinomycetota</taxon>
        <taxon>Actinomycetes</taxon>
        <taxon>Kineosporiales</taxon>
        <taxon>Kineosporiaceae</taxon>
        <taxon>Kineosporia</taxon>
    </lineage>
</organism>
<feature type="region of interest" description="Disordered" evidence="1">
    <location>
        <begin position="137"/>
        <end position="162"/>
    </location>
</feature>
<dbReference type="EMBL" id="JAJOMB010000001">
    <property type="protein sequence ID" value="MCD5309346.1"/>
    <property type="molecule type" value="Genomic_DNA"/>
</dbReference>